<gene>
    <name evidence="1" type="ORF">c7_L54</name>
</gene>
<reference evidence="1" key="1">
    <citation type="submission" date="2011-10" db="EMBL/GenBank/DDBJ databases">
        <title>Provirophages and transpovirons: unique mobilome of giant viruses.</title>
        <authorList>
            <person name="Desnues C."/>
            <person name="LaScola B."/>
            <person name="Yutin N."/>
            <person name="Fournous G."/>
            <person name="Koonin E."/>
            <person name="Raoult D."/>
        </authorList>
    </citation>
    <scope>NUCLEOTIDE SEQUENCE</scope>
    <source>
        <strain evidence="1">Mv13-c7</strain>
    </source>
</reference>
<dbReference type="EMBL" id="JN885990">
    <property type="protein sequence ID" value="AEX61120.1"/>
    <property type="molecule type" value="Genomic_DNA"/>
</dbReference>
<evidence type="ECO:0000313" key="1">
    <source>
        <dbReference type="EMBL" id="AEX61120.1"/>
    </source>
</evidence>
<sequence>MYKKKYEKYKKKYIDLKQQMKSDCNMYNYYFIH</sequence>
<organism evidence="1">
    <name type="scientific">Megavirus courdo7</name>
    <dbReference type="NCBI Taxonomy" id="1128135"/>
    <lineage>
        <taxon>Viruses</taxon>
        <taxon>Varidnaviria</taxon>
        <taxon>Bamfordvirae</taxon>
        <taxon>Nucleocytoviricota</taxon>
        <taxon>Megaviricetes</taxon>
        <taxon>Imitervirales</taxon>
        <taxon>Mimiviridae</taxon>
        <taxon>Megamimivirinae</taxon>
        <taxon>Megavirus</taxon>
    </lineage>
</organism>
<name>H2E9P7_9VIRU</name>
<protein>
    <submittedName>
        <fullName evidence="1">Uncharacterized protein</fullName>
    </submittedName>
</protein>
<accession>H2E9P7</accession>
<proteinExistence type="predicted"/>